<dbReference type="Proteomes" id="UP000241769">
    <property type="component" value="Unassembled WGS sequence"/>
</dbReference>
<dbReference type="FunCoup" id="A0A2P6MUV6">
    <property type="interactions" value="552"/>
</dbReference>
<accession>A0A2P6MUV6</accession>
<dbReference type="GO" id="GO:0005655">
    <property type="term" value="C:nucleolar ribonuclease P complex"/>
    <property type="evidence" value="ECO:0007669"/>
    <property type="project" value="InterPro"/>
</dbReference>
<dbReference type="Gene3D" id="3.30.1360.120">
    <property type="entry name" value="Probable tRNA modification gtpase trme, domain 1"/>
    <property type="match status" value="1"/>
</dbReference>
<evidence type="ECO:0000313" key="7">
    <source>
        <dbReference type="EMBL" id="PRP75501.1"/>
    </source>
</evidence>
<dbReference type="Pfam" id="PF06978">
    <property type="entry name" value="POP1_N"/>
    <property type="match status" value="2"/>
</dbReference>
<dbReference type="SUPFAM" id="SSF103025">
    <property type="entry name" value="Folate-binding domain"/>
    <property type="match status" value="1"/>
</dbReference>
<evidence type="ECO:0000259" key="4">
    <source>
        <dbReference type="Pfam" id="PF06978"/>
    </source>
</evidence>
<comment type="caution">
    <text evidence="7">The sequence shown here is derived from an EMBL/GenBank/DDBJ whole genome shotgun (WGS) entry which is preliminary data.</text>
</comment>
<feature type="domain" description="POP1 C-terminal" evidence="6">
    <location>
        <begin position="579"/>
        <end position="643"/>
    </location>
</feature>
<dbReference type="OrthoDB" id="442863at2759"/>
<dbReference type="InterPro" id="IPR055079">
    <property type="entry name" value="POP1_C"/>
</dbReference>
<keyword evidence="8" id="KW-1185">Reference proteome</keyword>
<reference evidence="7 8" key="1">
    <citation type="journal article" date="2018" name="Genome Biol. Evol.">
        <title>Multiple Roots of Fruiting Body Formation in Amoebozoa.</title>
        <authorList>
            <person name="Hillmann F."/>
            <person name="Forbes G."/>
            <person name="Novohradska S."/>
            <person name="Ferling I."/>
            <person name="Riege K."/>
            <person name="Groth M."/>
            <person name="Westermann M."/>
            <person name="Marz M."/>
            <person name="Spaller T."/>
            <person name="Winckler T."/>
            <person name="Schaap P."/>
            <person name="Glockner G."/>
        </authorList>
    </citation>
    <scope>NUCLEOTIDE SEQUENCE [LARGE SCALE GENOMIC DNA]</scope>
    <source>
        <strain evidence="7 8">Jena</strain>
    </source>
</reference>
<evidence type="ECO:0000256" key="3">
    <source>
        <dbReference type="ARBA" id="ARBA00023242"/>
    </source>
</evidence>
<dbReference type="AlphaFoldDB" id="A0A2P6MUV6"/>
<dbReference type="GO" id="GO:0000172">
    <property type="term" value="C:ribonuclease MRP complex"/>
    <property type="evidence" value="ECO:0007669"/>
    <property type="project" value="InterPro"/>
</dbReference>
<dbReference type="STRING" id="1890364.A0A2P6MUV6"/>
<dbReference type="InterPro" id="IPR012590">
    <property type="entry name" value="POPLD_dom"/>
</dbReference>
<feature type="domain" description="Pop1 N-terminal" evidence="4">
    <location>
        <begin position="101"/>
        <end position="166"/>
    </location>
</feature>
<dbReference type="InterPro" id="IPR027266">
    <property type="entry name" value="TrmE/GcvT-like"/>
</dbReference>
<protein>
    <submittedName>
        <fullName evidence="7">Uncharacterized protein</fullName>
    </submittedName>
</protein>
<dbReference type="PANTHER" id="PTHR22731">
    <property type="entry name" value="RIBONUCLEASES P/MRP PROTEIN SUBUNIT POP1"/>
    <property type="match status" value="1"/>
</dbReference>
<comment type="subcellular location">
    <subcellularLocation>
        <location evidence="1">Nucleus</location>
    </subcellularLocation>
</comment>
<feature type="domain" description="POPLD" evidence="5">
    <location>
        <begin position="417"/>
        <end position="507"/>
    </location>
</feature>
<dbReference type="InParanoid" id="A0A2P6MUV6"/>
<dbReference type="InterPro" id="IPR009723">
    <property type="entry name" value="Pop1_N"/>
</dbReference>
<feature type="domain" description="Pop1 N-terminal" evidence="4">
    <location>
        <begin position="18"/>
        <end position="94"/>
    </location>
</feature>
<dbReference type="Pfam" id="PF08170">
    <property type="entry name" value="POPLD"/>
    <property type="match status" value="1"/>
</dbReference>
<organism evidence="7 8">
    <name type="scientific">Planoprotostelium fungivorum</name>
    <dbReference type="NCBI Taxonomy" id="1890364"/>
    <lineage>
        <taxon>Eukaryota</taxon>
        <taxon>Amoebozoa</taxon>
        <taxon>Evosea</taxon>
        <taxon>Variosea</taxon>
        <taxon>Cavosteliida</taxon>
        <taxon>Cavosteliaceae</taxon>
        <taxon>Planoprotostelium</taxon>
    </lineage>
</organism>
<sequence length="645" mass="73190">MSENRTIASTRAIQVSKFIKHRSYEFSKLANELKPNGGVKRSFQTLPKHLRRRTMSWNIHRLPRRMRFSAHNEMKDTAPPKKLTRKYRVQKRRAQYALQDYVRRQNKFKWLETHIWHAKRMKMINIWGHKIAERPLDKHQKAMYRATQHGCVIHDMSYHSAIEITSSQQNIVDLFSNMTDRNPLSSISNQMYIQGKREGSFVLYERDTYPHGALGPVTFQWDTSIGERKRKLYLWVHPLFHQTILSHLTRCVEDKEDLQVTSLEGQLVRLKIMGPQSHTILRQVIHPQKEKCPAGASVWESLQGMRSPASVSPGAVISLVVDDPRLTFPPKHWRKVPSIDKTRATAGNCLLWSTRAADSSLWTRLEDRQAASGQGEGGPSGSVPVVLVQQKTNLRGGFGSGRASGCSPAGPRFNPGGWDIILPSGLAMSFWMSLVYAGGRAIGLRDIEFIQWEQSLPLLSDYPDTPNGLTHFEQLGRQAKQHYDIRPPSKRPNYVKLQSSHPFVPAWGSLTESGTVCVLRNKRDILSALEGGESDSLVRVSVRMSGAGTIEDRCIIYRPDASDLKSIAKRPTKWIEEVEKKKRRVIGYVNKGAYSYVRGRPYGRGLCALKEVAGLQRVEGDDLYWVIVKCVDSPVVRAATLQVTL</sequence>
<dbReference type="Pfam" id="PF22770">
    <property type="entry name" value="POP1_C"/>
    <property type="match status" value="1"/>
</dbReference>
<dbReference type="InterPro" id="IPR039182">
    <property type="entry name" value="Pop1"/>
</dbReference>
<gene>
    <name evidence="7" type="ORF">PROFUN_10679</name>
</gene>
<evidence type="ECO:0000313" key="8">
    <source>
        <dbReference type="Proteomes" id="UP000241769"/>
    </source>
</evidence>
<dbReference type="GO" id="GO:0001682">
    <property type="term" value="P:tRNA 5'-leader removal"/>
    <property type="evidence" value="ECO:0007669"/>
    <property type="project" value="InterPro"/>
</dbReference>
<evidence type="ECO:0000259" key="6">
    <source>
        <dbReference type="Pfam" id="PF22770"/>
    </source>
</evidence>
<evidence type="ECO:0000256" key="1">
    <source>
        <dbReference type="ARBA" id="ARBA00004123"/>
    </source>
</evidence>
<keyword evidence="2" id="KW-0819">tRNA processing</keyword>
<dbReference type="EMBL" id="MDYQ01000380">
    <property type="protein sequence ID" value="PRP75501.1"/>
    <property type="molecule type" value="Genomic_DNA"/>
</dbReference>
<proteinExistence type="predicted"/>
<name>A0A2P6MUV6_9EUKA</name>
<dbReference type="PANTHER" id="PTHR22731:SF3">
    <property type="entry name" value="RIBONUCLEASES P_MRP PROTEIN SUBUNIT POP1"/>
    <property type="match status" value="1"/>
</dbReference>
<keyword evidence="3" id="KW-0539">Nucleus</keyword>
<evidence type="ECO:0000259" key="5">
    <source>
        <dbReference type="Pfam" id="PF08170"/>
    </source>
</evidence>
<evidence type="ECO:0000256" key="2">
    <source>
        <dbReference type="ARBA" id="ARBA00022694"/>
    </source>
</evidence>